<sequence>MMMSRRRRRWRGRNACRVVS</sequence>
<feature type="region of interest" description="Disordered" evidence="1">
    <location>
        <begin position="1"/>
        <end position="20"/>
    </location>
</feature>
<name>A0A5B7G2R6_PORTR</name>
<keyword evidence="3" id="KW-1185">Reference proteome</keyword>
<evidence type="ECO:0000313" key="2">
    <source>
        <dbReference type="EMBL" id="MPC51849.1"/>
    </source>
</evidence>
<evidence type="ECO:0000256" key="1">
    <source>
        <dbReference type="SAM" id="MobiDB-lite"/>
    </source>
</evidence>
<accession>A0A5B7G2R6</accession>
<organism evidence="2 3">
    <name type="scientific">Portunus trituberculatus</name>
    <name type="common">Swimming crab</name>
    <name type="synonym">Neptunus trituberculatus</name>
    <dbReference type="NCBI Taxonomy" id="210409"/>
    <lineage>
        <taxon>Eukaryota</taxon>
        <taxon>Metazoa</taxon>
        <taxon>Ecdysozoa</taxon>
        <taxon>Arthropoda</taxon>
        <taxon>Crustacea</taxon>
        <taxon>Multicrustacea</taxon>
        <taxon>Malacostraca</taxon>
        <taxon>Eumalacostraca</taxon>
        <taxon>Eucarida</taxon>
        <taxon>Decapoda</taxon>
        <taxon>Pleocyemata</taxon>
        <taxon>Brachyura</taxon>
        <taxon>Eubrachyura</taxon>
        <taxon>Portunoidea</taxon>
        <taxon>Portunidae</taxon>
        <taxon>Portuninae</taxon>
        <taxon>Portunus</taxon>
    </lineage>
</organism>
<comment type="caution">
    <text evidence="2">The sequence shown here is derived from an EMBL/GenBank/DDBJ whole genome shotgun (WGS) entry which is preliminary data.</text>
</comment>
<evidence type="ECO:0000313" key="3">
    <source>
        <dbReference type="Proteomes" id="UP000324222"/>
    </source>
</evidence>
<protein>
    <submittedName>
        <fullName evidence="2">Uncharacterized protein</fullName>
    </submittedName>
</protein>
<gene>
    <name evidence="2" type="ORF">E2C01_045703</name>
</gene>
<feature type="compositionally biased region" description="Basic residues" evidence="1">
    <location>
        <begin position="1"/>
        <end position="14"/>
    </location>
</feature>
<dbReference type="AlphaFoldDB" id="A0A5B7G2R6"/>
<reference evidence="2 3" key="1">
    <citation type="submission" date="2019-05" db="EMBL/GenBank/DDBJ databases">
        <title>Another draft genome of Portunus trituberculatus and its Hox gene families provides insights of decapod evolution.</title>
        <authorList>
            <person name="Jeong J.-H."/>
            <person name="Song I."/>
            <person name="Kim S."/>
            <person name="Choi T."/>
            <person name="Kim D."/>
            <person name="Ryu S."/>
            <person name="Kim W."/>
        </authorList>
    </citation>
    <scope>NUCLEOTIDE SEQUENCE [LARGE SCALE GENOMIC DNA]</scope>
    <source>
        <tissue evidence="2">Muscle</tissue>
    </source>
</reference>
<dbReference type="EMBL" id="VSRR010010453">
    <property type="protein sequence ID" value="MPC51849.1"/>
    <property type="molecule type" value="Genomic_DNA"/>
</dbReference>
<dbReference type="Proteomes" id="UP000324222">
    <property type="component" value="Unassembled WGS sequence"/>
</dbReference>
<proteinExistence type="predicted"/>